<evidence type="ECO:0000313" key="2">
    <source>
        <dbReference type="Proteomes" id="UP000324222"/>
    </source>
</evidence>
<dbReference type="AlphaFoldDB" id="A0A5B7KGJ2"/>
<gene>
    <name evidence="1" type="ORF">E2C01_101760</name>
</gene>
<organism evidence="1 2">
    <name type="scientific">Portunus trituberculatus</name>
    <name type="common">Swimming crab</name>
    <name type="synonym">Neptunus trituberculatus</name>
    <dbReference type="NCBI Taxonomy" id="210409"/>
    <lineage>
        <taxon>Eukaryota</taxon>
        <taxon>Metazoa</taxon>
        <taxon>Ecdysozoa</taxon>
        <taxon>Arthropoda</taxon>
        <taxon>Crustacea</taxon>
        <taxon>Multicrustacea</taxon>
        <taxon>Malacostraca</taxon>
        <taxon>Eumalacostraca</taxon>
        <taxon>Eucarida</taxon>
        <taxon>Decapoda</taxon>
        <taxon>Pleocyemata</taxon>
        <taxon>Brachyura</taxon>
        <taxon>Eubrachyura</taxon>
        <taxon>Portunoidea</taxon>
        <taxon>Portunidae</taxon>
        <taxon>Portuninae</taxon>
        <taxon>Portunus</taxon>
    </lineage>
</organism>
<name>A0A5B7KGJ2_PORTR</name>
<dbReference type="EMBL" id="VSRR010148785">
    <property type="protein sequence ID" value="MPD05986.1"/>
    <property type="molecule type" value="Genomic_DNA"/>
</dbReference>
<comment type="caution">
    <text evidence="1">The sequence shown here is derived from an EMBL/GenBank/DDBJ whole genome shotgun (WGS) entry which is preliminary data.</text>
</comment>
<protein>
    <submittedName>
        <fullName evidence="1">Uncharacterized protein</fullName>
    </submittedName>
</protein>
<evidence type="ECO:0000313" key="1">
    <source>
        <dbReference type="EMBL" id="MPD05986.1"/>
    </source>
</evidence>
<sequence length="77" mass="8360">MVLSLPASISSNLLPPSHPPTAYYYRHTTCRRVLTPKKAPTTKKHVMRGVYGSGRGMVGADTGLRRHAGVFLAPKSL</sequence>
<accession>A0A5B7KGJ2</accession>
<reference evidence="1 2" key="1">
    <citation type="submission" date="2019-05" db="EMBL/GenBank/DDBJ databases">
        <title>Another draft genome of Portunus trituberculatus and its Hox gene families provides insights of decapod evolution.</title>
        <authorList>
            <person name="Jeong J.-H."/>
            <person name="Song I."/>
            <person name="Kim S."/>
            <person name="Choi T."/>
            <person name="Kim D."/>
            <person name="Ryu S."/>
            <person name="Kim W."/>
        </authorList>
    </citation>
    <scope>NUCLEOTIDE SEQUENCE [LARGE SCALE GENOMIC DNA]</scope>
    <source>
        <tissue evidence="1">Muscle</tissue>
    </source>
</reference>
<keyword evidence="2" id="KW-1185">Reference proteome</keyword>
<proteinExistence type="predicted"/>
<dbReference type="Proteomes" id="UP000324222">
    <property type="component" value="Unassembled WGS sequence"/>
</dbReference>